<dbReference type="InterPro" id="IPR044880">
    <property type="entry name" value="NCX_ion-bd_dom_sf"/>
</dbReference>
<evidence type="ECO:0000256" key="4">
    <source>
        <dbReference type="ARBA" id="ARBA00023136"/>
    </source>
</evidence>
<keyword evidence="3 5" id="KW-1133">Transmembrane helix</keyword>
<evidence type="ECO:0000256" key="5">
    <source>
        <dbReference type="SAM" id="Phobius"/>
    </source>
</evidence>
<gene>
    <name evidence="7" type="ORF">SDC9_184164</name>
</gene>
<protein>
    <recommendedName>
        <fullName evidence="6">Sodium/calcium exchanger membrane region domain-containing protein</fullName>
    </recommendedName>
</protein>
<keyword evidence="4 5" id="KW-0472">Membrane</keyword>
<dbReference type="AlphaFoldDB" id="A0A645HKJ6"/>
<evidence type="ECO:0000256" key="1">
    <source>
        <dbReference type="ARBA" id="ARBA00004141"/>
    </source>
</evidence>
<name>A0A645HKJ6_9ZZZZ</name>
<dbReference type="GO" id="GO:0008273">
    <property type="term" value="F:calcium, potassium:sodium antiporter activity"/>
    <property type="evidence" value="ECO:0007669"/>
    <property type="project" value="TreeGrafter"/>
</dbReference>
<dbReference type="EMBL" id="VSSQ01090907">
    <property type="protein sequence ID" value="MPN36654.1"/>
    <property type="molecule type" value="Genomic_DNA"/>
</dbReference>
<proteinExistence type="predicted"/>
<evidence type="ECO:0000256" key="3">
    <source>
        <dbReference type="ARBA" id="ARBA00022989"/>
    </source>
</evidence>
<evidence type="ECO:0000313" key="7">
    <source>
        <dbReference type="EMBL" id="MPN36654.1"/>
    </source>
</evidence>
<evidence type="ECO:0000256" key="2">
    <source>
        <dbReference type="ARBA" id="ARBA00022692"/>
    </source>
</evidence>
<evidence type="ECO:0000259" key="6">
    <source>
        <dbReference type="Pfam" id="PF01699"/>
    </source>
</evidence>
<dbReference type="GO" id="GO:0006874">
    <property type="term" value="P:intracellular calcium ion homeostasis"/>
    <property type="evidence" value="ECO:0007669"/>
    <property type="project" value="TreeGrafter"/>
</dbReference>
<keyword evidence="2 5" id="KW-0812">Transmembrane</keyword>
<accession>A0A645HKJ6</accession>
<dbReference type="GO" id="GO:0005886">
    <property type="term" value="C:plasma membrane"/>
    <property type="evidence" value="ECO:0007669"/>
    <property type="project" value="TreeGrafter"/>
</dbReference>
<feature type="transmembrane region" description="Helical" evidence="5">
    <location>
        <begin position="97"/>
        <end position="113"/>
    </location>
</feature>
<feature type="domain" description="Sodium/calcium exchanger membrane region" evidence="6">
    <location>
        <begin position="1"/>
        <end position="112"/>
    </location>
</feature>
<dbReference type="Pfam" id="PF01699">
    <property type="entry name" value="Na_Ca_ex"/>
    <property type="match status" value="1"/>
</dbReference>
<feature type="transmembrane region" description="Helical" evidence="5">
    <location>
        <begin position="35"/>
        <end position="58"/>
    </location>
</feature>
<dbReference type="InterPro" id="IPR004481">
    <property type="entry name" value="K/Na/Ca-exchanger"/>
</dbReference>
<feature type="transmembrane region" description="Helical" evidence="5">
    <location>
        <begin position="64"/>
        <end position="85"/>
    </location>
</feature>
<reference evidence="7" key="1">
    <citation type="submission" date="2019-08" db="EMBL/GenBank/DDBJ databases">
        <authorList>
            <person name="Kucharzyk K."/>
            <person name="Murdoch R.W."/>
            <person name="Higgins S."/>
            <person name="Loffler F."/>
        </authorList>
    </citation>
    <scope>NUCLEOTIDE SEQUENCE</scope>
</reference>
<comment type="caution">
    <text evidence="7">The sequence shown here is derived from an EMBL/GenBank/DDBJ whole genome shotgun (WGS) entry which is preliminary data.</text>
</comment>
<dbReference type="InterPro" id="IPR004837">
    <property type="entry name" value="NaCa_Exmemb"/>
</dbReference>
<dbReference type="Gene3D" id="1.20.1420.30">
    <property type="entry name" value="NCX, central ion-binding region"/>
    <property type="match status" value="1"/>
</dbReference>
<sequence>MSETIIGFTIVAVGTSLPELATSIIAAYKGNSDIAVGNVVGSCIFNVFFILGVSAVIKPLPFDAANMVDAIIAAGATALVLFFGFKGRGQRIDKVEGVFLFVPYVIYVVYLLNG</sequence>
<organism evidence="7">
    <name type="scientific">bioreactor metagenome</name>
    <dbReference type="NCBI Taxonomy" id="1076179"/>
    <lineage>
        <taxon>unclassified sequences</taxon>
        <taxon>metagenomes</taxon>
        <taxon>ecological metagenomes</taxon>
    </lineage>
</organism>
<dbReference type="GO" id="GO:0005262">
    <property type="term" value="F:calcium channel activity"/>
    <property type="evidence" value="ECO:0007669"/>
    <property type="project" value="TreeGrafter"/>
</dbReference>
<dbReference type="PANTHER" id="PTHR10846">
    <property type="entry name" value="SODIUM/POTASSIUM/CALCIUM EXCHANGER"/>
    <property type="match status" value="1"/>
</dbReference>
<dbReference type="PANTHER" id="PTHR10846:SF8">
    <property type="entry name" value="INNER MEMBRANE PROTEIN YRBG"/>
    <property type="match status" value="1"/>
</dbReference>
<feature type="transmembrane region" description="Helical" evidence="5">
    <location>
        <begin position="6"/>
        <end position="28"/>
    </location>
</feature>
<comment type="subcellular location">
    <subcellularLocation>
        <location evidence="1">Membrane</location>
        <topology evidence="1">Multi-pass membrane protein</topology>
    </subcellularLocation>
</comment>